<dbReference type="Pfam" id="PF24321">
    <property type="entry name" value="DUF7493"/>
    <property type="match status" value="1"/>
</dbReference>
<feature type="region of interest" description="Disordered" evidence="5">
    <location>
        <begin position="382"/>
        <end position="412"/>
    </location>
</feature>
<dbReference type="GO" id="GO:0016020">
    <property type="term" value="C:membrane"/>
    <property type="evidence" value="ECO:0007669"/>
    <property type="project" value="TreeGrafter"/>
</dbReference>
<name>A0A0J9X506_GEOCN</name>
<dbReference type="GO" id="GO:0001727">
    <property type="term" value="F:lipid kinase activity"/>
    <property type="evidence" value="ECO:0007669"/>
    <property type="project" value="TreeGrafter"/>
</dbReference>
<dbReference type="InterPro" id="IPR017438">
    <property type="entry name" value="ATP-NAD_kinase_N"/>
</dbReference>
<dbReference type="STRING" id="1173061.A0A0J9X506"/>
<dbReference type="GO" id="GO:0005737">
    <property type="term" value="C:cytoplasm"/>
    <property type="evidence" value="ECO:0007669"/>
    <property type="project" value="TreeGrafter"/>
</dbReference>
<keyword evidence="1" id="KW-0808">Transferase</keyword>
<feature type="domain" description="DAGKc" evidence="6">
    <location>
        <begin position="152"/>
        <end position="293"/>
    </location>
</feature>
<feature type="compositionally biased region" description="Low complexity" evidence="5">
    <location>
        <begin position="388"/>
        <end position="398"/>
    </location>
</feature>
<dbReference type="GO" id="GO:0005524">
    <property type="term" value="F:ATP binding"/>
    <property type="evidence" value="ECO:0007669"/>
    <property type="project" value="UniProtKB-KW"/>
</dbReference>
<evidence type="ECO:0000259" key="6">
    <source>
        <dbReference type="PROSITE" id="PS50146"/>
    </source>
</evidence>
<keyword evidence="8" id="KW-1185">Reference proteome</keyword>
<accession>A0A0J9X506</accession>
<dbReference type="EMBL" id="CCBN010000002">
    <property type="protein sequence ID" value="CDO52279.1"/>
    <property type="molecule type" value="Genomic_DNA"/>
</dbReference>
<dbReference type="Proteomes" id="UP000242525">
    <property type="component" value="Unassembled WGS sequence"/>
</dbReference>
<dbReference type="AlphaFoldDB" id="A0A0J9X506"/>
<gene>
    <name evidence="7" type="ORF">BN980_GECA02s08480g</name>
</gene>
<dbReference type="InterPro" id="IPR001206">
    <property type="entry name" value="Diacylglycerol_kinase_cat_dom"/>
</dbReference>
<organism evidence="7 8">
    <name type="scientific">Geotrichum candidum</name>
    <name type="common">Oospora lactis</name>
    <name type="synonym">Dipodascus geotrichum</name>
    <dbReference type="NCBI Taxonomy" id="1173061"/>
    <lineage>
        <taxon>Eukaryota</taxon>
        <taxon>Fungi</taxon>
        <taxon>Dikarya</taxon>
        <taxon>Ascomycota</taxon>
        <taxon>Saccharomycotina</taxon>
        <taxon>Dipodascomycetes</taxon>
        <taxon>Dipodascales</taxon>
        <taxon>Dipodascaceae</taxon>
        <taxon>Geotrichum</taxon>
    </lineage>
</organism>
<proteinExistence type="predicted"/>
<dbReference type="SMART" id="SM00046">
    <property type="entry name" value="DAGKc"/>
    <property type="match status" value="1"/>
</dbReference>
<dbReference type="GO" id="GO:0046512">
    <property type="term" value="P:sphingosine biosynthetic process"/>
    <property type="evidence" value="ECO:0007669"/>
    <property type="project" value="TreeGrafter"/>
</dbReference>
<evidence type="ECO:0000256" key="2">
    <source>
        <dbReference type="ARBA" id="ARBA00022741"/>
    </source>
</evidence>
<dbReference type="PANTHER" id="PTHR12358:SF31">
    <property type="entry name" value="ACYLGLYCEROL KINASE, MITOCHONDRIAL"/>
    <property type="match status" value="1"/>
</dbReference>
<dbReference type="PROSITE" id="PS50146">
    <property type="entry name" value="DAGK"/>
    <property type="match status" value="1"/>
</dbReference>
<dbReference type="PANTHER" id="PTHR12358">
    <property type="entry name" value="SPHINGOSINE KINASE"/>
    <property type="match status" value="1"/>
</dbReference>
<sequence>MASVYIAKLAEDGLHLVDFKDSNDDCLGSCFGSTSPKIIPYYNILWAEQIEHNNSSQVIIVKIFYADQTGKLTLSPETITVKFIVNNDLTSPILFQPQPIPELEPTLGRTSADSMNDLLPKDGAKGSASVAGTVEDGSIVATILNRAYANTKRNKHFLVLINPKGGPGKGEQIYKTICAPFLSMARCQTTVIVTTHRYHALEIARDTPDIKKYDAVICCSGDGTPHEFINGLAKRQGDAREALAKLALCQLPCGSGNSVANSINGNSSPTMASLGMVKGVPIPVDLMLITQDDGQYLSFLSQTFGIIADADLGTEHLRWMGGTRFVYGVLKYTLQGKEYPCDIYIKYSHETPNAIKSHYIQSLQQHHDNIGTASTATLSSKVDYDQPSAPSSSTSGNSSHEEDTDLLTPRFGTVNDPVPADWVKIPDTDSLSIMYCGKMPWVSSDCMMFPATLPTDGTMDIFITNTNQMSRPQAIRMLAGMETGTHIEHDFIEYSKAEAYRLVPRGGSSSKGNLSFDGEQFPCHPFQVELLPALGCLLTNNGMWTLTGFDRR</sequence>
<dbReference type="Gene3D" id="3.40.50.10330">
    <property type="entry name" value="Probable inorganic polyphosphate/atp-NAD kinase, domain 1"/>
    <property type="match status" value="1"/>
</dbReference>
<evidence type="ECO:0000313" key="7">
    <source>
        <dbReference type="EMBL" id="CDO52279.1"/>
    </source>
</evidence>
<keyword evidence="4" id="KW-0067">ATP-binding</keyword>
<keyword evidence="3 7" id="KW-0418">Kinase</keyword>
<dbReference type="InterPro" id="IPR016064">
    <property type="entry name" value="NAD/diacylglycerol_kinase_sf"/>
</dbReference>
<protein>
    <submittedName>
        <fullName evidence="7">Similar to Saccharomyces cerevisiae YOR171C LCB4 Sphingoid long-chain base kinase</fullName>
    </submittedName>
</protein>
<dbReference type="Pfam" id="PF19279">
    <property type="entry name" value="YegS_C"/>
    <property type="match status" value="1"/>
</dbReference>
<evidence type="ECO:0000256" key="4">
    <source>
        <dbReference type="ARBA" id="ARBA00022840"/>
    </source>
</evidence>
<dbReference type="Gene3D" id="2.60.200.40">
    <property type="match status" value="1"/>
</dbReference>
<reference evidence="7" key="1">
    <citation type="submission" date="2014-03" db="EMBL/GenBank/DDBJ databases">
        <authorList>
            <person name="Casaregola S."/>
        </authorList>
    </citation>
    <scope>NUCLEOTIDE SEQUENCE [LARGE SCALE GENOMIC DNA]</scope>
    <source>
        <strain evidence="7">CLIB 918</strain>
    </source>
</reference>
<keyword evidence="2" id="KW-0547">Nucleotide-binding</keyword>
<dbReference type="InterPro" id="IPR055916">
    <property type="entry name" value="DUF7493"/>
</dbReference>
<evidence type="ECO:0000313" key="8">
    <source>
        <dbReference type="Proteomes" id="UP000242525"/>
    </source>
</evidence>
<dbReference type="SUPFAM" id="SSF111331">
    <property type="entry name" value="NAD kinase/diacylglycerol kinase-like"/>
    <property type="match status" value="1"/>
</dbReference>
<dbReference type="InterPro" id="IPR045540">
    <property type="entry name" value="YegS/DAGK_C"/>
</dbReference>
<dbReference type="InterPro" id="IPR050187">
    <property type="entry name" value="Lipid_Phosphate_FormReg"/>
</dbReference>
<evidence type="ECO:0000256" key="5">
    <source>
        <dbReference type="SAM" id="MobiDB-lite"/>
    </source>
</evidence>
<dbReference type="Pfam" id="PF00781">
    <property type="entry name" value="DAGK_cat"/>
    <property type="match status" value="1"/>
</dbReference>
<evidence type="ECO:0000256" key="3">
    <source>
        <dbReference type="ARBA" id="ARBA00022777"/>
    </source>
</evidence>
<dbReference type="OrthoDB" id="3853857at2759"/>
<comment type="caution">
    <text evidence="7">The sequence shown here is derived from an EMBL/GenBank/DDBJ whole genome shotgun (WGS) entry which is preliminary data.</text>
</comment>
<evidence type="ECO:0000256" key="1">
    <source>
        <dbReference type="ARBA" id="ARBA00022679"/>
    </source>
</evidence>